<evidence type="ECO:0000256" key="1">
    <source>
        <dbReference type="SAM" id="MobiDB-lite"/>
    </source>
</evidence>
<accession>A0A9P4V455</accession>
<gene>
    <name evidence="2" type="ORF">EJ04DRAFT_510461</name>
</gene>
<organism evidence="2 3">
    <name type="scientific">Polyplosphaeria fusca</name>
    <dbReference type="NCBI Taxonomy" id="682080"/>
    <lineage>
        <taxon>Eukaryota</taxon>
        <taxon>Fungi</taxon>
        <taxon>Dikarya</taxon>
        <taxon>Ascomycota</taxon>
        <taxon>Pezizomycotina</taxon>
        <taxon>Dothideomycetes</taxon>
        <taxon>Pleosporomycetidae</taxon>
        <taxon>Pleosporales</taxon>
        <taxon>Tetraplosphaeriaceae</taxon>
        <taxon>Polyplosphaeria</taxon>
    </lineage>
</organism>
<dbReference type="EMBL" id="ML996117">
    <property type="protein sequence ID" value="KAF2737354.1"/>
    <property type="molecule type" value="Genomic_DNA"/>
</dbReference>
<dbReference type="Proteomes" id="UP000799444">
    <property type="component" value="Unassembled WGS sequence"/>
</dbReference>
<reference evidence="2" key="1">
    <citation type="journal article" date="2020" name="Stud. Mycol.">
        <title>101 Dothideomycetes genomes: a test case for predicting lifestyles and emergence of pathogens.</title>
        <authorList>
            <person name="Haridas S."/>
            <person name="Albert R."/>
            <person name="Binder M."/>
            <person name="Bloem J."/>
            <person name="Labutti K."/>
            <person name="Salamov A."/>
            <person name="Andreopoulos B."/>
            <person name="Baker S."/>
            <person name="Barry K."/>
            <person name="Bills G."/>
            <person name="Bluhm B."/>
            <person name="Cannon C."/>
            <person name="Castanera R."/>
            <person name="Culley D."/>
            <person name="Daum C."/>
            <person name="Ezra D."/>
            <person name="Gonzalez J."/>
            <person name="Henrissat B."/>
            <person name="Kuo A."/>
            <person name="Liang C."/>
            <person name="Lipzen A."/>
            <person name="Lutzoni F."/>
            <person name="Magnuson J."/>
            <person name="Mondo S."/>
            <person name="Nolan M."/>
            <person name="Ohm R."/>
            <person name="Pangilinan J."/>
            <person name="Park H.-J."/>
            <person name="Ramirez L."/>
            <person name="Alfaro M."/>
            <person name="Sun H."/>
            <person name="Tritt A."/>
            <person name="Yoshinaga Y."/>
            <person name="Zwiers L.-H."/>
            <person name="Turgeon B."/>
            <person name="Goodwin S."/>
            <person name="Spatafora J."/>
            <person name="Crous P."/>
            <person name="Grigoriev I."/>
        </authorList>
    </citation>
    <scope>NUCLEOTIDE SEQUENCE</scope>
    <source>
        <strain evidence="2">CBS 125425</strain>
    </source>
</reference>
<evidence type="ECO:0000313" key="2">
    <source>
        <dbReference type="EMBL" id="KAF2737354.1"/>
    </source>
</evidence>
<feature type="compositionally biased region" description="Basic and acidic residues" evidence="1">
    <location>
        <begin position="61"/>
        <end position="73"/>
    </location>
</feature>
<evidence type="ECO:0000313" key="3">
    <source>
        <dbReference type="Proteomes" id="UP000799444"/>
    </source>
</evidence>
<dbReference type="OrthoDB" id="2322499at2759"/>
<name>A0A9P4V455_9PLEO</name>
<dbReference type="AlphaFoldDB" id="A0A9P4V455"/>
<keyword evidence="3" id="KW-1185">Reference proteome</keyword>
<sequence length="457" mass="51498">MVNSKNVAFKVDKQTPMRWPPAQPYSTVINCRKPGGKRALKQAQADVSKPPEAPLMKVTRITKEDRKRERPDDVDGAEGASPGYPKKASRDFLSTFSSYPTVFAPHVSKPTKLRRGRPLQKNIDLDCWFTILRYSDPAQLLEMRDKIASCYRFLRDNPSLWKHSRSYHCHDLPEPTSELTEFQYSDLRHGHGCMSCGTSATRKTYWAFLRRWCKPCLHEKIIRESDALTHLKGTNGEDIAFISKCLPSGVIDSWGNFVGVGPAPNHSVKTVYLLSDVKNLVAEFVKESQDNYVSWHAEMRTWVANKAVVIEERRQFARKMELWEDTTRTSKSFSYQEKKDARKVYFLDKASKMTPPISARLADHCPSFKRAIAIPKDPSMASWLQLKPKLEKEAFELAKGIGLAAGMLHTSGGGERASTGTSTPNTDASIVLNLDPQGSAHTRLPFMLCPHARLDGA</sequence>
<comment type="caution">
    <text evidence="2">The sequence shown here is derived from an EMBL/GenBank/DDBJ whole genome shotgun (WGS) entry which is preliminary data.</text>
</comment>
<proteinExistence type="predicted"/>
<feature type="region of interest" description="Disordered" evidence="1">
    <location>
        <begin position="1"/>
        <end position="86"/>
    </location>
</feature>
<protein>
    <submittedName>
        <fullName evidence="2">Uncharacterized protein</fullName>
    </submittedName>
</protein>